<keyword evidence="3" id="KW-1185">Reference proteome</keyword>
<protein>
    <submittedName>
        <fullName evidence="2">Uncharacterized protein</fullName>
    </submittedName>
</protein>
<dbReference type="AlphaFoldDB" id="A0A2R6P2S4"/>
<sequence>MSRYCEHRSDTGEGSEPLGAWHEGDIAGPPLRVQGAVSVTGQDHLNLLSVAPSTFKEAAF</sequence>
<reference evidence="2 3" key="1">
    <citation type="submission" date="2018-02" db="EMBL/GenBank/DDBJ databases">
        <title>Genome sequence of the basidiomycete white-rot fungus Phlebia centrifuga.</title>
        <authorList>
            <person name="Granchi Z."/>
            <person name="Peng M."/>
            <person name="de Vries R.P."/>
            <person name="Hilden K."/>
            <person name="Makela M.R."/>
            <person name="Grigoriev I."/>
            <person name="Riley R."/>
        </authorList>
    </citation>
    <scope>NUCLEOTIDE SEQUENCE [LARGE SCALE GENOMIC DNA]</scope>
    <source>
        <strain evidence="2 3">FBCC195</strain>
    </source>
</reference>
<comment type="caution">
    <text evidence="2">The sequence shown here is derived from an EMBL/GenBank/DDBJ whole genome shotgun (WGS) entry which is preliminary data.</text>
</comment>
<dbReference type="Proteomes" id="UP000186601">
    <property type="component" value="Unassembled WGS sequence"/>
</dbReference>
<evidence type="ECO:0000313" key="2">
    <source>
        <dbReference type="EMBL" id="PSR84199.1"/>
    </source>
</evidence>
<accession>A0A2R6P2S4</accession>
<dbReference type="EMBL" id="MLYV02000540">
    <property type="protein sequence ID" value="PSR84199.1"/>
    <property type="molecule type" value="Genomic_DNA"/>
</dbReference>
<name>A0A2R6P2S4_9APHY</name>
<evidence type="ECO:0000256" key="1">
    <source>
        <dbReference type="SAM" id="MobiDB-lite"/>
    </source>
</evidence>
<feature type="region of interest" description="Disordered" evidence="1">
    <location>
        <begin position="1"/>
        <end position="26"/>
    </location>
</feature>
<organism evidence="2 3">
    <name type="scientific">Hermanssonia centrifuga</name>
    <dbReference type="NCBI Taxonomy" id="98765"/>
    <lineage>
        <taxon>Eukaryota</taxon>
        <taxon>Fungi</taxon>
        <taxon>Dikarya</taxon>
        <taxon>Basidiomycota</taxon>
        <taxon>Agaricomycotina</taxon>
        <taxon>Agaricomycetes</taxon>
        <taxon>Polyporales</taxon>
        <taxon>Meruliaceae</taxon>
        <taxon>Hermanssonia</taxon>
    </lineage>
</organism>
<proteinExistence type="predicted"/>
<gene>
    <name evidence="2" type="ORF">PHLCEN_2v5487</name>
</gene>
<feature type="compositionally biased region" description="Basic and acidic residues" evidence="1">
    <location>
        <begin position="1"/>
        <end position="11"/>
    </location>
</feature>
<evidence type="ECO:0000313" key="3">
    <source>
        <dbReference type="Proteomes" id="UP000186601"/>
    </source>
</evidence>